<name>A0A1I0D837_9FIRM</name>
<dbReference type="GO" id="GO:0005829">
    <property type="term" value="C:cytosol"/>
    <property type="evidence" value="ECO:0007669"/>
    <property type="project" value="TreeGrafter"/>
</dbReference>
<dbReference type="EMBL" id="FOHG01000064">
    <property type="protein sequence ID" value="SET28226.1"/>
    <property type="molecule type" value="Genomic_DNA"/>
</dbReference>
<dbReference type="InterPro" id="IPR010982">
    <property type="entry name" value="Lambda_DNA-bd_dom_sf"/>
</dbReference>
<evidence type="ECO:0000313" key="3">
    <source>
        <dbReference type="EMBL" id="SDG24598.1"/>
    </source>
</evidence>
<dbReference type="GO" id="GO:0003700">
    <property type="term" value="F:DNA-binding transcription factor activity"/>
    <property type="evidence" value="ECO:0007669"/>
    <property type="project" value="TreeGrafter"/>
</dbReference>
<dbReference type="PANTHER" id="PTHR46797:SF1">
    <property type="entry name" value="METHYLPHOSPHONATE SYNTHASE"/>
    <property type="match status" value="1"/>
</dbReference>
<evidence type="ECO:0000256" key="1">
    <source>
        <dbReference type="ARBA" id="ARBA00023125"/>
    </source>
</evidence>
<keyword evidence="6" id="KW-1185">Reference proteome</keyword>
<protein>
    <submittedName>
        <fullName evidence="4">Transcriptional regulator, contains XRE-family HTH domain</fullName>
    </submittedName>
</protein>
<dbReference type="Gene3D" id="1.10.260.40">
    <property type="entry name" value="lambda repressor-like DNA-binding domains"/>
    <property type="match status" value="1"/>
</dbReference>
<gene>
    <name evidence="3" type="ORF">SAMN04488598_1697</name>
    <name evidence="4" type="ORF">SAMN04515652_1641</name>
</gene>
<sequence length="117" mass="13438">MSKNTFGQTIRKLRKEKQLTQKEVAKEVGIDVTYLSKIENGKLDPPAHDKIEKLAKILDVDSDFLITEAGKVPEDITNMIPKNSSKIPKLLRSGKDLSDEDWDRVQEYIDKLKRKDK</sequence>
<dbReference type="SUPFAM" id="SSF47413">
    <property type="entry name" value="lambda repressor-like DNA-binding domains"/>
    <property type="match status" value="1"/>
</dbReference>
<keyword evidence="1" id="KW-0238">DNA-binding</keyword>
<dbReference type="SMART" id="SM00530">
    <property type="entry name" value="HTH_XRE"/>
    <property type="match status" value="1"/>
</dbReference>
<feature type="domain" description="HTH cro/C1-type" evidence="2">
    <location>
        <begin position="10"/>
        <end position="65"/>
    </location>
</feature>
<dbReference type="AlphaFoldDB" id="A0A1I0D837"/>
<reference evidence="5 6" key="1">
    <citation type="submission" date="2016-10" db="EMBL/GenBank/DDBJ databases">
        <authorList>
            <person name="Varghese N."/>
            <person name="Submissions S."/>
        </authorList>
    </citation>
    <scope>NUCLEOTIDE SEQUENCE [LARGE SCALE GENOMIC DNA]</scope>
    <source>
        <strain evidence="3 6">WG2</strain>
        <strain evidence="4 5">WG5</strain>
    </source>
</reference>
<accession>A0A1I0D837</accession>
<dbReference type="PROSITE" id="PS50943">
    <property type="entry name" value="HTH_CROC1"/>
    <property type="match status" value="1"/>
</dbReference>
<dbReference type="Proteomes" id="UP000198612">
    <property type="component" value="Unassembled WGS sequence"/>
</dbReference>
<dbReference type="GO" id="GO:0003677">
    <property type="term" value="F:DNA binding"/>
    <property type="evidence" value="ECO:0007669"/>
    <property type="project" value="UniProtKB-KW"/>
</dbReference>
<dbReference type="Pfam" id="PF01381">
    <property type="entry name" value="HTH_3"/>
    <property type="match status" value="1"/>
</dbReference>
<organism evidence="4 5">
    <name type="scientific">Halanaerobium congolense</name>
    <dbReference type="NCBI Taxonomy" id="54121"/>
    <lineage>
        <taxon>Bacteria</taxon>
        <taxon>Bacillati</taxon>
        <taxon>Bacillota</taxon>
        <taxon>Clostridia</taxon>
        <taxon>Halanaerobiales</taxon>
        <taxon>Halanaerobiaceae</taxon>
        <taxon>Halanaerobium</taxon>
    </lineage>
</organism>
<evidence type="ECO:0000313" key="6">
    <source>
        <dbReference type="Proteomes" id="UP000199519"/>
    </source>
</evidence>
<evidence type="ECO:0000313" key="4">
    <source>
        <dbReference type="EMBL" id="SET28226.1"/>
    </source>
</evidence>
<evidence type="ECO:0000313" key="5">
    <source>
        <dbReference type="Proteomes" id="UP000198612"/>
    </source>
</evidence>
<dbReference type="RefSeq" id="WP_089721030.1">
    <property type="nucleotide sequence ID" value="NZ_FNBJ01000069.1"/>
</dbReference>
<evidence type="ECO:0000259" key="2">
    <source>
        <dbReference type="PROSITE" id="PS50943"/>
    </source>
</evidence>
<dbReference type="PANTHER" id="PTHR46797">
    <property type="entry name" value="HTH-TYPE TRANSCRIPTIONAL REGULATOR"/>
    <property type="match status" value="1"/>
</dbReference>
<dbReference type="Proteomes" id="UP000199519">
    <property type="component" value="Unassembled WGS sequence"/>
</dbReference>
<proteinExistence type="predicted"/>
<dbReference type="EMBL" id="FNBJ01000069">
    <property type="protein sequence ID" value="SDG24598.1"/>
    <property type="molecule type" value="Genomic_DNA"/>
</dbReference>
<dbReference type="InterPro" id="IPR001387">
    <property type="entry name" value="Cro/C1-type_HTH"/>
</dbReference>
<dbReference type="CDD" id="cd00093">
    <property type="entry name" value="HTH_XRE"/>
    <property type="match status" value="1"/>
</dbReference>
<dbReference type="InterPro" id="IPR050807">
    <property type="entry name" value="TransReg_Diox_bact_type"/>
</dbReference>